<evidence type="ECO:0000256" key="4">
    <source>
        <dbReference type="ARBA" id="ARBA00022692"/>
    </source>
</evidence>
<dbReference type="InterPro" id="IPR001901">
    <property type="entry name" value="Translocase_SecE/Sec61-g"/>
</dbReference>
<dbReference type="HAMAP" id="MF_00422">
    <property type="entry name" value="SecE"/>
    <property type="match status" value="1"/>
</dbReference>
<keyword evidence="3" id="KW-0813">Transport</keyword>
<dbReference type="InterPro" id="IPR023391">
    <property type="entry name" value="Prot_translocase_SecE_dom_sf"/>
</dbReference>
<dbReference type="GO" id="GO:0006605">
    <property type="term" value="P:protein targeting"/>
    <property type="evidence" value="ECO:0007669"/>
    <property type="project" value="InterPro"/>
</dbReference>
<dbReference type="GO" id="GO:0006886">
    <property type="term" value="P:intracellular protein transport"/>
    <property type="evidence" value="ECO:0007669"/>
    <property type="project" value="InterPro"/>
</dbReference>
<reference evidence="11 12" key="1">
    <citation type="journal article" date="2023" name="Nat. Commun.">
        <title>Origin of minicircular mitochondrial genomes in red algae.</title>
        <authorList>
            <person name="Lee Y."/>
            <person name="Cho C.H."/>
            <person name="Lee Y.M."/>
            <person name="Park S.I."/>
            <person name="Yang J.H."/>
            <person name="West J.A."/>
            <person name="Bhattacharya D."/>
            <person name="Yoon H.S."/>
        </authorList>
    </citation>
    <scope>NUCLEOTIDE SEQUENCE [LARGE SCALE GENOMIC DNA]</scope>
    <source>
        <strain evidence="11 12">CCMP1338</strain>
        <tissue evidence="11">Whole cell</tissue>
    </source>
</reference>
<dbReference type="Gene3D" id="1.20.5.820">
    <property type="entry name" value="Preprotein translocase SecE subunit"/>
    <property type="match status" value="1"/>
</dbReference>
<keyword evidence="7 10" id="KW-1133">Transmembrane helix</keyword>
<name>A0AAV8UZ78_9RHOD</name>
<keyword evidence="4 10" id="KW-0812">Transmembrane</keyword>
<accession>A0AAV8UZ78</accession>
<evidence type="ECO:0000313" key="12">
    <source>
        <dbReference type="Proteomes" id="UP001157974"/>
    </source>
</evidence>
<dbReference type="AlphaFoldDB" id="A0AAV8UZ78"/>
<protein>
    <recommendedName>
        <fullName evidence="13">Protein transport protein Sec61 subunit gamma</fullName>
    </recommendedName>
</protein>
<evidence type="ECO:0000256" key="9">
    <source>
        <dbReference type="ARBA" id="ARBA00023136"/>
    </source>
</evidence>
<keyword evidence="5" id="KW-0256">Endoplasmic reticulum</keyword>
<keyword evidence="12" id="KW-1185">Reference proteome</keyword>
<evidence type="ECO:0000256" key="1">
    <source>
        <dbReference type="ARBA" id="ARBA00004389"/>
    </source>
</evidence>
<evidence type="ECO:0000256" key="2">
    <source>
        <dbReference type="ARBA" id="ARBA00008274"/>
    </source>
</evidence>
<evidence type="ECO:0008006" key="13">
    <source>
        <dbReference type="Google" id="ProtNLM"/>
    </source>
</evidence>
<evidence type="ECO:0000256" key="5">
    <source>
        <dbReference type="ARBA" id="ARBA00022824"/>
    </source>
</evidence>
<evidence type="ECO:0000256" key="3">
    <source>
        <dbReference type="ARBA" id="ARBA00022448"/>
    </source>
</evidence>
<dbReference type="GO" id="GO:0008320">
    <property type="term" value="F:protein transmembrane transporter activity"/>
    <property type="evidence" value="ECO:0007669"/>
    <property type="project" value="InterPro"/>
</dbReference>
<comment type="caution">
    <text evidence="11">The sequence shown here is derived from an EMBL/GenBank/DDBJ whole genome shotgun (WGS) entry which is preliminary data.</text>
</comment>
<dbReference type="PANTHER" id="PTHR12309">
    <property type="entry name" value="SEC61 GAMMA SUBUNIT"/>
    <property type="match status" value="1"/>
</dbReference>
<organism evidence="11 12">
    <name type="scientific">Rhodosorus marinus</name>
    <dbReference type="NCBI Taxonomy" id="101924"/>
    <lineage>
        <taxon>Eukaryota</taxon>
        <taxon>Rhodophyta</taxon>
        <taxon>Stylonematophyceae</taxon>
        <taxon>Stylonematales</taxon>
        <taxon>Stylonemataceae</taxon>
        <taxon>Rhodosorus</taxon>
    </lineage>
</organism>
<evidence type="ECO:0000256" key="7">
    <source>
        <dbReference type="ARBA" id="ARBA00022989"/>
    </source>
</evidence>
<comment type="similarity">
    <text evidence="2">Belongs to the SecE/SEC61-gamma family.</text>
</comment>
<comment type="subcellular location">
    <subcellularLocation>
        <location evidence="1">Endoplasmic reticulum membrane</location>
        <topology evidence="1">Single-pass membrane protein</topology>
    </subcellularLocation>
</comment>
<dbReference type="InterPro" id="IPR008158">
    <property type="entry name" value="Translocase_Sec61-g"/>
</dbReference>
<dbReference type="NCBIfam" id="TIGR00327">
    <property type="entry name" value="secE_euk_arch"/>
    <property type="match status" value="1"/>
</dbReference>
<evidence type="ECO:0000256" key="10">
    <source>
        <dbReference type="SAM" id="Phobius"/>
    </source>
</evidence>
<keyword evidence="6" id="KW-0653">Protein transport</keyword>
<evidence type="ECO:0000313" key="11">
    <source>
        <dbReference type="EMBL" id="KAJ8906617.1"/>
    </source>
</evidence>
<evidence type="ECO:0000256" key="6">
    <source>
        <dbReference type="ARBA" id="ARBA00022927"/>
    </source>
</evidence>
<dbReference type="EMBL" id="JAMWBK010000003">
    <property type="protein sequence ID" value="KAJ8906617.1"/>
    <property type="molecule type" value="Genomic_DNA"/>
</dbReference>
<gene>
    <name evidence="11" type="ORF">NDN08_003110</name>
</gene>
<dbReference type="Proteomes" id="UP001157974">
    <property type="component" value="Unassembled WGS sequence"/>
</dbReference>
<dbReference type="SUPFAM" id="SSF103456">
    <property type="entry name" value="Preprotein translocase SecE subunit"/>
    <property type="match status" value="1"/>
</dbReference>
<keyword evidence="8" id="KW-0811">Translocation</keyword>
<dbReference type="PROSITE" id="PS01067">
    <property type="entry name" value="SECE_SEC61G"/>
    <property type="match status" value="1"/>
</dbReference>
<proteinExistence type="inferred from homology"/>
<evidence type="ECO:0000256" key="8">
    <source>
        <dbReference type="ARBA" id="ARBA00023010"/>
    </source>
</evidence>
<feature type="transmembrane region" description="Helical" evidence="10">
    <location>
        <begin position="34"/>
        <end position="55"/>
    </location>
</feature>
<dbReference type="Pfam" id="PF00584">
    <property type="entry name" value="SecE"/>
    <property type="match status" value="1"/>
</dbReference>
<sequence length="68" mass="7318">MEVAQSAMNLPLASFFADSLRLLRRCTKPDRSEYLKIAGATAVGFAIMGGIGFAVRLVHIPINNLLIG</sequence>
<dbReference type="GO" id="GO:0005789">
    <property type="term" value="C:endoplasmic reticulum membrane"/>
    <property type="evidence" value="ECO:0007669"/>
    <property type="project" value="UniProtKB-SubCell"/>
</dbReference>
<keyword evidence="9 10" id="KW-0472">Membrane</keyword>